<dbReference type="PANTHER" id="PTHR32027:SF9">
    <property type="entry name" value="BLL3847 PROTEIN"/>
    <property type="match status" value="1"/>
</dbReference>
<dbReference type="Pfam" id="PF07969">
    <property type="entry name" value="Amidohydro_3"/>
    <property type="match status" value="1"/>
</dbReference>
<dbReference type="EMBL" id="CAADJE010000021">
    <property type="protein sequence ID" value="VFS63244.1"/>
    <property type="molecule type" value="Genomic_DNA"/>
</dbReference>
<proteinExistence type="predicted"/>
<name>A0A485AQF5_RAOPL</name>
<dbReference type="SUPFAM" id="SSF51556">
    <property type="entry name" value="Metallo-dependent hydrolases"/>
    <property type="match status" value="1"/>
</dbReference>
<dbReference type="Gene3D" id="3.20.20.140">
    <property type="entry name" value="Metal-dependent hydrolases"/>
    <property type="match status" value="1"/>
</dbReference>
<feature type="domain" description="Amidohydrolase 3" evidence="1">
    <location>
        <begin position="62"/>
        <end position="146"/>
    </location>
</feature>
<keyword evidence="2" id="KW-0378">Hydrolase</keyword>
<evidence type="ECO:0000313" key="3">
    <source>
        <dbReference type="Proteomes" id="UP000345637"/>
    </source>
</evidence>
<dbReference type="InterPro" id="IPR011059">
    <property type="entry name" value="Metal-dep_hydrolase_composite"/>
</dbReference>
<dbReference type="PANTHER" id="PTHR32027">
    <property type="entry name" value="CYTOSINE DEAMINASE"/>
    <property type="match status" value="1"/>
</dbReference>
<dbReference type="InterPro" id="IPR032466">
    <property type="entry name" value="Metal_Hydrolase"/>
</dbReference>
<dbReference type="AlphaFoldDB" id="A0A485AQF5"/>
<evidence type="ECO:0000259" key="1">
    <source>
        <dbReference type="Pfam" id="PF07969"/>
    </source>
</evidence>
<evidence type="ECO:0000313" key="2">
    <source>
        <dbReference type="EMBL" id="VFS63244.1"/>
    </source>
</evidence>
<gene>
    <name evidence="2" type="primary">codA_2</name>
    <name evidence="2" type="ORF">NCTC12998_02193</name>
</gene>
<dbReference type="EC" id="3.5.4.1" evidence="2"/>
<protein>
    <submittedName>
        <fullName evidence="2">Cytosine deaminase</fullName>
        <ecNumber evidence="2">3.5.4.1</ecNumber>
    </submittedName>
</protein>
<dbReference type="InterPro" id="IPR052349">
    <property type="entry name" value="Metallo-hydrolase_Enzymes"/>
</dbReference>
<dbReference type="GO" id="GO:0004131">
    <property type="term" value="F:cytosine deaminase activity"/>
    <property type="evidence" value="ECO:0007669"/>
    <property type="project" value="UniProtKB-EC"/>
</dbReference>
<reference evidence="2 3" key="1">
    <citation type="submission" date="2019-03" db="EMBL/GenBank/DDBJ databases">
        <authorList>
            <consortium name="Pathogen Informatics"/>
        </authorList>
    </citation>
    <scope>NUCLEOTIDE SEQUENCE [LARGE SCALE GENOMIC DNA]</scope>
    <source>
        <strain evidence="2 3">NCTC12998</strain>
    </source>
</reference>
<dbReference type="Proteomes" id="UP000345637">
    <property type="component" value="Unassembled WGS sequence"/>
</dbReference>
<accession>A0A485AQF5</accession>
<organism evidence="2 3">
    <name type="scientific">Raoultella planticola</name>
    <name type="common">Klebsiella planticola</name>
    <dbReference type="NCBI Taxonomy" id="575"/>
    <lineage>
        <taxon>Bacteria</taxon>
        <taxon>Pseudomonadati</taxon>
        <taxon>Pseudomonadota</taxon>
        <taxon>Gammaproteobacteria</taxon>
        <taxon>Enterobacterales</taxon>
        <taxon>Enterobacteriaceae</taxon>
        <taxon>Klebsiella/Raoultella group</taxon>
        <taxon>Raoultella</taxon>
    </lineage>
</organism>
<dbReference type="InterPro" id="IPR013108">
    <property type="entry name" value="Amidohydro_3"/>
</dbReference>
<dbReference type="SUPFAM" id="SSF51338">
    <property type="entry name" value="Composite domain of metallo-dependent hydrolases"/>
    <property type="match status" value="1"/>
</dbReference>
<sequence length="185" mass="20304">MHIPSPHMPLAGVSNARLPAWALPADWPTQHNGTPLSADLTFADGRIATISPSGQPNHGLWDLGGALALPGLVEPHAHLDKTYTLERCRPSEPGLLAAIRAMHEDRRHWTAQDLQRRASAALARAAANGVTHLRTHIDWFTADAPDAWREIARLAHPGVSLERVALVPLGLVCRPRPPRRPLRRR</sequence>